<evidence type="ECO:0000313" key="2">
    <source>
        <dbReference type="Proteomes" id="UP000799118"/>
    </source>
</evidence>
<reference evidence="1" key="1">
    <citation type="journal article" date="2019" name="Environ. Microbiol.">
        <title>Fungal ecological strategies reflected in gene transcription - a case study of two litter decomposers.</title>
        <authorList>
            <person name="Barbi F."/>
            <person name="Kohler A."/>
            <person name="Barry K."/>
            <person name="Baskaran P."/>
            <person name="Daum C."/>
            <person name="Fauchery L."/>
            <person name="Ihrmark K."/>
            <person name="Kuo A."/>
            <person name="LaButti K."/>
            <person name="Lipzen A."/>
            <person name="Morin E."/>
            <person name="Grigoriev I.V."/>
            <person name="Henrissat B."/>
            <person name="Lindahl B."/>
            <person name="Martin F."/>
        </authorList>
    </citation>
    <scope>NUCLEOTIDE SEQUENCE</scope>
    <source>
        <strain evidence="1">JB14</strain>
    </source>
</reference>
<evidence type="ECO:0008006" key="3">
    <source>
        <dbReference type="Google" id="ProtNLM"/>
    </source>
</evidence>
<dbReference type="OrthoDB" id="3266879at2759"/>
<evidence type="ECO:0000313" key="1">
    <source>
        <dbReference type="EMBL" id="KAE9408617.1"/>
    </source>
</evidence>
<name>A0A6A4IHT4_9AGAR</name>
<accession>A0A6A4IHT4</accession>
<organism evidence="1 2">
    <name type="scientific">Gymnopus androsaceus JB14</name>
    <dbReference type="NCBI Taxonomy" id="1447944"/>
    <lineage>
        <taxon>Eukaryota</taxon>
        <taxon>Fungi</taxon>
        <taxon>Dikarya</taxon>
        <taxon>Basidiomycota</taxon>
        <taxon>Agaricomycotina</taxon>
        <taxon>Agaricomycetes</taxon>
        <taxon>Agaricomycetidae</taxon>
        <taxon>Agaricales</taxon>
        <taxon>Marasmiineae</taxon>
        <taxon>Omphalotaceae</taxon>
        <taxon>Gymnopus</taxon>
    </lineage>
</organism>
<gene>
    <name evidence="1" type="ORF">BT96DRAFT_665469</name>
</gene>
<protein>
    <recommendedName>
        <fullName evidence="3">Late embryogenesis abundant protein</fullName>
    </recommendedName>
</protein>
<sequence>MFRAIRVPKSTSVAALTKAKRVRTYATEAPRAAKSSNNVLLFGALAAAGGAAYWYYTNPNEAEQLKAKAKKDEEEAIQKAREAGSAGKARVEDAYRMGQLKFDEVKASADKTISDAEARAKQAASDAQAKFDGYKQSASKSVAGARDSTENLYNEARGAAGEKKEEAKAGWFSWLGWGKSNAEDVKKSGAQKVANAAGDVQDKANKHA</sequence>
<proteinExistence type="predicted"/>
<keyword evidence="2" id="KW-1185">Reference proteome</keyword>
<dbReference type="EMBL" id="ML769390">
    <property type="protein sequence ID" value="KAE9408617.1"/>
    <property type="molecule type" value="Genomic_DNA"/>
</dbReference>
<dbReference type="AlphaFoldDB" id="A0A6A4IHT4"/>
<dbReference type="Proteomes" id="UP000799118">
    <property type="component" value="Unassembled WGS sequence"/>
</dbReference>